<proteinExistence type="predicted"/>
<dbReference type="AlphaFoldDB" id="A0A4R8DT38"/>
<accession>A0A4R8DT38</accession>
<protein>
    <submittedName>
        <fullName evidence="1">Uncharacterized protein</fullName>
    </submittedName>
</protein>
<dbReference type="Proteomes" id="UP000294498">
    <property type="component" value="Unassembled WGS sequence"/>
</dbReference>
<sequence length="166" mass="19098">MVKYPNLIPECNVDTVFVEAIGFKEPNHASSIAGVLAILERAPTKENVIGFIDNDKKKPLYFKQFESVKEMGSVGFYKHVDKNRYLVVVRPAMDKFLFDLCVKYINNWPQRVPNTFEAFLPFTKQTAVLKNNDFKNLLNTLVQAKPPEIVEIKDFVLERGFRPTRG</sequence>
<evidence type="ECO:0000313" key="2">
    <source>
        <dbReference type="Proteomes" id="UP000294498"/>
    </source>
</evidence>
<dbReference type="EMBL" id="SODV01000001">
    <property type="protein sequence ID" value="TDX01058.1"/>
    <property type="molecule type" value="Genomic_DNA"/>
</dbReference>
<gene>
    <name evidence="1" type="ORF">EDB95_2089</name>
</gene>
<name>A0A4R8DT38_9BACT</name>
<keyword evidence="2" id="KW-1185">Reference proteome</keyword>
<comment type="caution">
    <text evidence="1">The sequence shown here is derived from an EMBL/GenBank/DDBJ whole genome shotgun (WGS) entry which is preliminary data.</text>
</comment>
<reference evidence="1 2" key="1">
    <citation type="submission" date="2019-03" db="EMBL/GenBank/DDBJ databases">
        <title>Genomic Encyclopedia of Type Strains, Phase IV (KMG-IV): sequencing the most valuable type-strain genomes for metagenomic binning, comparative biology and taxonomic classification.</title>
        <authorList>
            <person name="Goeker M."/>
        </authorList>
    </citation>
    <scope>NUCLEOTIDE SEQUENCE [LARGE SCALE GENOMIC DNA]</scope>
    <source>
        <strain evidence="1 2">DSM 100059</strain>
    </source>
</reference>
<organism evidence="1 2">
    <name type="scientific">Dinghuibacter silviterrae</name>
    <dbReference type="NCBI Taxonomy" id="1539049"/>
    <lineage>
        <taxon>Bacteria</taxon>
        <taxon>Pseudomonadati</taxon>
        <taxon>Bacteroidota</taxon>
        <taxon>Chitinophagia</taxon>
        <taxon>Chitinophagales</taxon>
        <taxon>Chitinophagaceae</taxon>
        <taxon>Dinghuibacter</taxon>
    </lineage>
</organism>
<evidence type="ECO:0000313" key="1">
    <source>
        <dbReference type="EMBL" id="TDX01058.1"/>
    </source>
</evidence>